<sequence length="152" mass="15839">MFDEFFGLPAHPLIVHSAVIFIPLLALGSVVYGVVPRVRPSLRWAVILLAIAAPATAFAAKQSGEAFEARMFADGLPEGATGQRIMEHSSFANPLVLSALGLGVASLLLVYSSLKLGRVTTGLLSAVTVVLALLAGFYVLRAGHTGAIAVWG</sequence>
<feature type="transmembrane region" description="Helical" evidence="1">
    <location>
        <begin position="13"/>
        <end position="35"/>
    </location>
</feature>
<keyword evidence="1" id="KW-1133">Transmembrane helix</keyword>
<evidence type="ECO:0000313" key="2">
    <source>
        <dbReference type="EMBL" id="GAA3833299.1"/>
    </source>
</evidence>
<dbReference type="RefSeq" id="WP_344948586.1">
    <property type="nucleotide sequence ID" value="NZ_BAAAZR010000032.1"/>
</dbReference>
<feature type="transmembrane region" description="Helical" evidence="1">
    <location>
        <begin position="91"/>
        <end position="111"/>
    </location>
</feature>
<evidence type="ECO:0000313" key="3">
    <source>
        <dbReference type="Proteomes" id="UP001500888"/>
    </source>
</evidence>
<evidence type="ECO:0000256" key="1">
    <source>
        <dbReference type="SAM" id="Phobius"/>
    </source>
</evidence>
<protein>
    <recommendedName>
        <fullName evidence="4">DUF2231 domain-containing protein</fullName>
    </recommendedName>
</protein>
<comment type="caution">
    <text evidence="2">The sequence shown here is derived from an EMBL/GenBank/DDBJ whole genome shotgun (WGS) entry which is preliminary data.</text>
</comment>
<keyword evidence="3" id="KW-1185">Reference proteome</keyword>
<gene>
    <name evidence="2" type="ORF">GCM10022226_63320</name>
</gene>
<dbReference type="EMBL" id="BAAAZR010000032">
    <property type="protein sequence ID" value="GAA3833299.1"/>
    <property type="molecule type" value="Genomic_DNA"/>
</dbReference>
<name>A0ABP7J3F4_9ACTN</name>
<feature type="transmembrane region" description="Helical" evidence="1">
    <location>
        <begin position="123"/>
        <end position="140"/>
    </location>
</feature>
<keyword evidence="1" id="KW-0812">Transmembrane</keyword>
<keyword evidence="1" id="KW-0472">Membrane</keyword>
<feature type="transmembrane region" description="Helical" evidence="1">
    <location>
        <begin position="42"/>
        <end position="60"/>
    </location>
</feature>
<dbReference type="Proteomes" id="UP001500888">
    <property type="component" value="Unassembled WGS sequence"/>
</dbReference>
<accession>A0ABP7J3F4</accession>
<reference evidence="3" key="1">
    <citation type="journal article" date="2019" name="Int. J. Syst. Evol. Microbiol.">
        <title>The Global Catalogue of Microorganisms (GCM) 10K type strain sequencing project: providing services to taxonomists for standard genome sequencing and annotation.</title>
        <authorList>
            <consortium name="The Broad Institute Genomics Platform"/>
            <consortium name="The Broad Institute Genome Sequencing Center for Infectious Disease"/>
            <person name="Wu L."/>
            <person name="Ma J."/>
        </authorList>
    </citation>
    <scope>NUCLEOTIDE SEQUENCE [LARGE SCALE GENOMIC DNA]</scope>
    <source>
        <strain evidence="3">JCM 16908</strain>
    </source>
</reference>
<organism evidence="2 3">
    <name type="scientific">Sphaerisporangium flaviroseum</name>
    <dbReference type="NCBI Taxonomy" id="509199"/>
    <lineage>
        <taxon>Bacteria</taxon>
        <taxon>Bacillati</taxon>
        <taxon>Actinomycetota</taxon>
        <taxon>Actinomycetes</taxon>
        <taxon>Streptosporangiales</taxon>
        <taxon>Streptosporangiaceae</taxon>
        <taxon>Sphaerisporangium</taxon>
    </lineage>
</organism>
<proteinExistence type="predicted"/>
<evidence type="ECO:0008006" key="4">
    <source>
        <dbReference type="Google" id="ProtNLM"/>
    </source>
</evidence>